<accession>A0AA39JNS7</accession>
<protein>
    <submittedName>
        <fullName evidence="1">Uncharacterized protein</fullName>
    </submittedName>
</protein>
<keyword evidence="2" id="KW-1185">Reference proteome</keyword>
<evidence type="ECO:0000313" key="1">
    <source>
        <dbReference type="EMBL" id="KAK0443833.1"/>
    </source>
</evidence>
<sequence>MVHPALVTVYDILGYDPSHPNMPSLSPPSQTMLATRWLQYAPARSHSSEKRRLIIRSTTISAHSLSSKTTLPPLTLSRVLYPSITTTLFGPCSYTGMIQRSFRTLPVIRPREHSDCMLDVEARKSQMQAEMKENFARTIKWFEESQYGFVMGNGRGNLRILVVQSENARREEQSAIDNLFPRLFSGKVSKFHPPSLVQNAV</sequence>
<evidence type="ECO:0000313" key="2">
    <source>
        <dbReference type="Proteomes" id="UP001175226"/>
    </source>
</evidence>
<gene>
    <name evidence="1" type="ORF">EV421DRAFT_513792</name>
</gene>
<dbReference type="Proteomes" id="UP001175226">
    <property type="component" value="Unassembled WGS sequence"/>
</dbReference>
<comment type="caution">
    <text evidence="1">The sequence shown here is derived from an EMBL/GenBank/DDBJ whole genome shotgun (WGS) entry which is preliminary data.</text>
</comment>
<name>A0AA39JNS7_9AGAR</name>
<dbReference type="EMBL" id="JAUEPT010000021">
    <property type="protein sequence ID" value="KAK0443833.1"/>
    <property type="molecule type" value="Genomic_DNA"/>
</dbReference>
<proteinExistence type="predicted"/>
<dbReference type="AlphaFoldDB" id="A0AA39JNS7"/>
<reference evidence="1" key="1">
    <citation type="submission" date="2023-06" db="EMBL/GenBank/DDBJ databases">
        <authorList>
            <consortium name="Lawrence Berkeley National Laboratory"/>
            <person name="Ahrendt S."/>
            <person name="Sahu N."/>
            <person name="Indic B."/>
            <person name="Wong-Bajracharya J."/>
            <person name="Merenyi Z."/>
            <person name="Ke H.-M."/>
            <person name="Monk M."/>
            <person name="Kocsube S."/>
            <person name="Drula E."/>
            <person name="Lipzen A."/>
            <person name="Balint B."/>
            <person name="Henrissat B."/>
            <person name="Andreopoulos B."/>
            <person name="Martin F.M."/>
            <person name="Harder C.B."/>
            <person name="Rigling D."/>
            <person name="Ford K.L."/>
            <person name="Foster G.D."/>
            <person name="Pangilinan J."/>
            <person name="Papanicolaou A."/>
            <person name="Barry K."/>
            <person name="LaButti K."/>
            <person name="Viragh M."/>
            <person name="Koriabine M."/>
            <person name="Yan M."/>
            <person name="Riley R."/>
            <person name="Champramary S."/>
            <person name="Plett K.L."/>
            <person name="Tsai I.J."/>
            <person name="Slot J."/>
            <person name="Sipos G."/>
            <person name="Plett J."/>
            <person name="Nagy L.G."/>
            <person name="Grigoriev I.V."/>
        </authorList>
    </citation>
    <scope>NUCLEOTIDE SEQUENCE</scope>
    <source>
        <strain evidence="1">FPL87.14</strain>
    </source>
</reference>
<organism evidence="1 2">
    <name type="scientific">Armillaria borealis</name>
    <dbReference type="NCBI Taxonomy" id="47425"/>
    <lineage>
        <taxon>Eukaryota</taxon>
        <taxon>Fungi</taxon>
        <taxon>Dikarya</taxon>
        <taxon>Basidiomycota</taxon>
        <taxon>Agaricomycotina</taxon>
        <taxon>Agaricomycetes</taxon>
        <taxon>Agaricomycetidae</taxon>
        <taxon>Agaricales</taxon>
        <taxon>Marasmiineae</taxon>
        <taxon>Physalacriaceae</taxon>
        <taxon>Armillaria</taxon>
    </lineage>
</organism>